<keyword evidence="6" id="KW-0902">Two-component regulatory system</keyword>
<evidence type="ECO:0000256" key="5">
    <source>
        <dbReference type="ARBA" id="ARBA00022777"/>
    </source>
</evidence>
<keyword evidence="9" id="KW-0175">Coiled coil</keyword>
<evidence type="ECO:0000256" key="10">
    <source>
        <dbReference type="SAM" id="MobiDB-lite"/>
    </source>
</evidence>
<dbReference type="InterPro" id="IPR001789">
    <property type="entry name" value="Sig_transdc_resp-reg_receiver"/>
</dbReference>
<accession>A0AAW9Q1N8</accession>
<dbReference type="Gene3D" id="3.40.50.2300">
    <property type="match status" value="1"/>
</dbReference>
<dbReference type="Pfam" id="PF00072">
    <property type="entry name" value="Response_reg"/>
    <property type="match status" value="1"/>
</dbReference>
<dbReference type="GO" id="GO:0000160">
    <property type="term" value="P:phosphorelay signal transduction system"/>
    <property type="evidence" value="ECO:0007669"/>
    <property type="project" value="UniProtKB-KW"/>
</dbReference>
<dbReference type="GO" id="GO:0004673">
    <property type="term" value="F:protein histidine kinase activity"/>
    <property type="evidence" value="ECO:0007669"/>
    <property type="project" value="UniProtKB-EC"/>
</dbReference>
<dbReference type="Gene3D" id="1.20.120.160">
    <property type="entry name" value="HPT domain"/>
    <property type="match status" value="1"/>
</dbReference>
<feature type="domain" description="Histidine kinase" evidence="11">
    <location>
        <begin position="849"/>
        <end position="1087"/>
    </location>
</feature>
<feature type="modified residue" description="Phosphohistidine" evidence="7">
    <location>
        <position position="49"/>
    </location>
</feature>
<dbReference type="FunFam" id="3.30.565.10:FF:000016">
    <property type="entry name" value="Chemotaxis protein CheA, putative"/>
    <property type="match status" value="1"/>
</dbReference>
<sequence length="1388" mass="153777">MNNAEVEARQMLLKEAQEHLFEIEDYLVGLDPKSLDFKEKIDSMLRSAHSLKGGASMMQLDSLSSAAHRIEDALKLLENIKSEITQEIHGLFLQGIEQLLQIVALNRQGESVDRAWMAEHIDLVFDQLFQKLHRDSEEKTTEMVEEVVDLAALIFETEVESHLENLEALLDSSSTLYRLDEELLTVSTDLAAIGKMLDLENFVQLCESISLYICAGKYSITRLSQVALSVWRRSQALVLSGNSESIPSSIETELANLGINHQPQIEREIEEGSEINLTAWLEPTDTQTSIEATVSMTSPLSSLREMEAEDEEETMILLASPVEFISEEDMNQVELWVEEENSPFNLAQMTDSESLFNGTTQTDLNTDLNSDRASLLDQDIPEPFFEDRTVLIDYMQASSNGVEPIEIVSTQTEIFDDEQTESDLLNAVETNSDQDCEIFYARGEIFPSTEMLSETPFIEDRLSESLIEENISAPFLAIETVKTEEDPSDRNVVIHEKDIASDDLIDVGQIAHYQEMFLDNEVEISEIFTHVVSTDAKAQPEITSETPFTTIPLIKPEASHGDIVNPTQPALSDAAPMLGNNTEPSETSNLLDSELIEMDDAFWQGLDRMLGSSDHLSDSGNSLMDWVSDASLPLSEPVIESANIASNPQSFLEDNLSSSEIYQAKHDGEPVQMLPDRTIEGLEVAPENNIAIAPTVEVGFERSEVVNLERDDDFENITDLISYEGASHQKALRVSLPLSHLDNLSRLAEGLVISKSNLDMQLDRLKELSRQLQRHIRNLDDSQDDFYTTYTQTFNHFDFKTQENLQNESSNESSDKWSDQSNGNRAFATIKQLDRQTTLTPDRSNHLLSLAQSVTEAISQLEEVTQGINLTLLEAEQESASVGHEFSQLVTSINYAKVMPFSDLVSRFPKILRNLSLQYGKQVELKIKGGDTLIERAIADALVDPLQHLLRNAFDHGIEDAPTRKARGKQEHGNIEMAAVQTAGRVLITVRDDGGGIDLEKIRVKVQQTAFEEGLDSSSLTQVSDAKLISFIFEPGFSTANKVSPLSGRGIGMDVVRTNLHQIGADISVASKSGEGTKFTIGLPRKSPIVKIVLVEVDQMFLAIPCNEVQAIIPFTSDEILSKEEESSVFVWQDREVPIVRLSDRLKLNCHLNAKQQNHKPANATPSMLILQHERELMAIPVDACWGEQDARLHEIEGDISLPDAFSGCLVLGNGQPVVLLSPAEISLQWLRANPLGGASMVYSPQAKSPKRTAKSSIGSSSDSDDVVLIVDDSSNTRHSLVQALEKAGFKTEQAKDGDDALLKIRSGIRVNAIVSDIEMPHMDGYGLLSKLKANEALSHLPVIFLTSNSDETQQQHALSLGAAACICAPYQENDLVQAVKQQLGMKS</sequence>
<dbReference type="SMART" id="SM00387">
    <property type="entry name" value="HATPase_c"/>
    <property type="match status" value="1"/>
</dbReference>
<dbReference type="SMART" id="SM00073">
    <property type="entry name" value="HPT"/>
    <property type="match status" value="1"/>
</dbReference>
<dbReference type="PANTHER" id="PTHR43395">
    <property type="entry name" value="SENSOR HISTIDINE KINASE CHEA"/>
    <property type="match status" value="1"/>
</dbReference>
<dbReference type="Pfam" id="PF02518">
    <property type="entry name" value="HATPase_c"/>
    <property type="match status" value="1"/>
</dbReference>
<protein>
    <recommendedName>
        <fullName evidence="2">histidine kinase</fullName>
        <ecNumber evidence="2">2.7.13.3</ecNumber>
    </recommendedName>
</protein>
<dbReference type="PROSITE" id="PS50110">
    <property type="entry name" value="RESPONSE_REGULATORY"/>
    <property type="match status" value="1"/>
</dbReference>
<keyword evidence="5" id="KW-0418">Kinase</keyword>
<evidence type="ECO:0000256" key="1">
    <source>
        <dbReference type="ARBA" id="ARBA00000085"/>
    </source>
</evidence>
<evidence type="ECO:0000256" key="4">
    <source>
        <dbReference type="ARBA" id="ARBA00022679"/>
    </source>
</evidence>
<feature type="region of interest" description="Disordered" evidence="10">
    <location>
        <begin position="1243"/>
        <end position="1263"/>
    </location>
</feature>
<comment type="caution">
    <text evidence="14">The sequence shown here is derived from an EMBL/GenBank/DDBJ whole genome shotgun (WGS) entry which is preliminary data.</text>
</comment>
<dbReference type="SMART" id="SM00260">
    <property type="entry name" value="CheW"/>
    <property type="match status" value="1"/>
</dbReference>
<name>A0AAW9Q1N8_9CYAN</name>
<dbReference type="RefSeq" id="WP_330483158.1">
    <property type="nucleotide sequence ID" value="NZ_JAZBJZ010000024.1"/>
</dbReference>
<dbReference type="InterPro" id="IPR036641">
    <property type="entry name" value="HPT_dom_sf"/>
</dbReference>
<feature type="coiled-coil region" evidence="9">
    <location>
        <begin position="755"/>
        <end position="785"/>
    </location>
</feature>
<evidence type="ECO:0000313" key="14">
    <source>
        <dbReference type="EMBL" id="MEE3716728.1"/>
    </source>
</evidence>
<dbReference type="InterPro" id="IPR008207">
    <property type="entry name" value="Sig_transdc_His_kin_Hpt_dom"/>
</dbReference>
<dbReference type="Proteomes" id="UP001333818">
    <property type="component" value="Unassembled WGS sequence"/>
</dbReference>
<organism evidence="14 15">
    <name type="scientific">Tumidithrix elongata BACA0141</name>
    <dbReference type="NCBI Taxonomy" id="2716417"/>
    <lineage>
        <taxon>Bacteria</taxon>
        <taxon>Bacillati</taxon>
        <taxon>Cyanobacteriota</taxon>
        <taxon>Cyanophyceae</taxon>
        <taxon>Pseudanabaenales</taxon>
        <taxon>Pseudanabaenaceae</taxon>
        <taxon>Tumidithrix</taxon>
        <taxon>Tumidithrix elongata</taxon>
    </lineage>
</organism>
<proteinExistence type="predicted"/>
<dbReference type="InterPro" id="IPR004358">
    <property type="entry name" value="Sig_transdc_His_kin-like_C"/>
</dbReference>
<feature type="modified residue" description="4-aspartylphosphate" evidence="8">
    <location>
        <position position="1317"/>
    </location>
</feature>
<dbReference type="InterPro" id="IPR003594">
    <property type="entry name" value="HATPase_dom"/>
</dbReference>
<dbReference type="InterPro" id="IPR036890">
    <property type="entry name" value="HATPase_C_sf"/>
</dbReference>
<dbReference type="SUPFAM" id="SSF52172">
    <property type="entry name" value="CheY-like"/>
    <property type="match status" value="1"/>
</dbReference>
<keyword evidence="4" id="KW-0808">Transferase</keyword>
<dbReference type="GO" id="GO:0006935">
    <property type="term" value="P:chemotaxis"/>
    <property type="evidence" value="ECO:0007669"/>
    <property type="project" value="InterPro"/>
</dbReference>
<dbReference type="SUPFAM" id="SSF50341">
    <property type="entry name" value="CheW-like"/>
    <property type="match status" value="1"/>
</dbReference>
<dbReference type="PRINTS" id="PR00344">
    <property type="entry name" value="BCTRLSENSOR"/>
</dbReference>
<dbReference type="InterPro" id="IPR011006">
    <property type="entry name" value="CheY-like_superfamily"/>
</dbReference>
<evidence type="ECO:0000256" key="8">
    <source>
        <dbReference type="PROSITE-ProRule" id="PRU00169"/>
    </source>
</evidence>
<dbReference type="Pfam" id="PF01627">
    <property type="entry name" value="Hpt"/>
    <property type="match status" value="1"/>
</dbReference>
<gene>
    <name evidence="14" type="ORF">V2H45_08220</name>
</gene>
<evidence type="ECO:0000313" key="15">
    <source>
        <dbReference type="Proteomes" id="UP001333818"/>
    </source>
</evidence>
<dbReference type="PROSITE" id="PS50894">
    <property type="entry name" value="HPT"/>
    <property type="match status" value="1"/>
</dbReference>
<dbReference type="InterPro" id="IPR036061">
    <property type="entry name" value="CheW-like_dom_sf"/>
</dbReference>
<evidence type="ECO:0000259" key="13">
    <source>
        <dbReference type="PROSITE" id="PS50894"/>
    </source>
</evidence>
<evidence type="ECO:0000259" key="11">
    <source>
        <dbReference type="PROSITE" id="PS50109"/>
    </source>
</evidence>
<dbReference type="EMBL" id="JAZBJZ010000024">
    <property type="protein sequence ID" value="MEE3716728.1"/>
    <property type="molecule type" value="Genomic_DNA"/>
</dbReference>
<reference evidence="14" key="1">
    <citation type="submission" date="2024-01" db="EMBL/GenBank/DDBJ databases">
        <title>Bank of Algae and Cyanobacteria of the Azores (BACA) strain genomes.</title>
        <authorList>
            <person name="Luz R."/>
            <person name="Cordeiro R."/>
            <person name="Fonseca A."/>
            <person name="Goncalves V."/>
        </authorList>
    </citation>
    <scope>NUCLEOTIDE SEQUENCE</scope>
    <source>
        <strain evidence="14">BACA0141</strain>
    </source>
</reference>
<dbReference type="InterPro" id="IPR005467">
    <property type="entry name" value="His_kinase_dom"/>
</dbReference>
<feature type="coiled-coil region" evidence="9">
    <location>
        <begin position="60"/>
        <end position="87"/>
    </location>
</feature>
<feature type="domain" description="HPt" evidence="13">
    <location>
        <begin position="1"/>
        <end position="106"/>
    </location>
</feature>
<dbReference type="PROSITE" id="PS50109">
    <property type="entry name" value="HIS_KIN"/>
    <property type="match status" value="1"/>
</dbReference>
<evidence type="ECO:0000256" key="3">
    <source>
        <dbReference type="ARBA" id="ARBA00022553"/>
    </source>
</evidence>
<dbReference type="SUPFAM" id="SSF47226">
    <property type="entry name" value="Histidine-containing phosphotransfer domain, HPT domain"/>
    <property type="match status" value="1"/>
</dbReference>
<keyword evidence="15" id="KW-1185">Reference proteome</keyword>
<evidence type="ECO:0000256" key="2">
    <source>
        <dbReference type="ARBA" id="ARBA00012438"/>
    </source>
</evidence>
<dbReference type="EC" id="2.7.13.3" evidence="2"/>
<evidence type="ECO:0000256" key="6">
    <source>
        <dbReference type="ARBA" id="ARBA00023012"/>
    </source>
</evidence>
<dbReference type="Gene3D" id="3.30.565.10">
    <property type="entry name" value="Histidine kinase-like ATPase, C-terminal domain"/>
    <property type="match status" value="1"/>
</dbReference>
<evidence type="ECO:0000256" key="9">
    <source>
        <dbReference type="SAM" id="Coils"/>
    </source>
</evidence>
<dbReference type="Pfam" id="PF01584">
    <property type="entry name" value="CheW"/>
    <property type="match status" value="1"/>
</dbReference>
<evidence type="ECO:0000259" key="12">
    <source>
        <dbReference type="PROSITE" id="PS50110"/>
    </source>
</evidence>
<keyword evidence="3 8" id="KW-0597">Phosphoprotein</keyword>
<dbReference type="SMART" id="SM00448">
    <property type="entry name" value="REC"/>
    <property type="match status" value="1"/>
</dbReference>
<comment type="catalytic activity">
    <reaction evidence="1">
        <text>ATP + protein L-histidine = ADP + protein N-phospho-L-histidine.</text>
        <dbReference type="EC" id="2.7.13.3"/>
    </reaction>
</comment>
<dbReference type="SUPFAM" id="SSF55874">
    <property type="entry name" value="ATPase domain of HSP90 chaperone/DNA topoisomerase II/histidine kinase"/>
    <property type="match status" value="1"/>
</dbReference>
<feature type="domain" description="Response regulatory" evidence="12">
    <location>
        <begin position="1267"/>
        <end position="1384"/>
    </location>
</feature>
<evidence type="ECO:0000256" key="7">
    <source>
        <dbReference type="PROSITE-ProRule" id="PRU00110"/>
    </source>
</evidence>
<dbReference type="PANTHER" id="PTHR43395:SF1">
    <property type="entry name" value="CHEMOTAXIS PROTEIN CHEA"/>
    <property type="match status" value="1"/>
</dbReference>
<dbReference type="InterPro" id="IPR002545">
    <property type="entry name" value="CheW-lke_dom"/>
</dbReference>
<dbReference type="CDD" id="cd00088">
    <property type="entry name" value="HPT"/>
    <property type="match status" value="1"/>
</dbReference>
<dbReference type="InterPro" id="IPR051315">
    <property type="entry name" value="Bact_Chemotaxis_CheA"/>
</dbReference>